<keyword evidence="2" id="KW-1185">Reference proteome</keyword>
<name>A0ABT5UG83_9GAMM</name>
<organism evidence="1 2">
    <name type="scientific">Spartinivicinus poritis</name>
    <dbReference type="NCBI Taxonomy" id="2994640"/>
    <lineage>
        <taxon>Bacteria</taxon>
        <taxon>Pseudomonadati</taxon>
        <taxon>Pseudomonadota</taxon>
        <taxon>Gammaproteobacteria</taxon>
        <taxon>Oceanospirillales</taxon>
        <taxon>Zooshikellaceae</taxon>
        <taxon>Spartinivicinus</taxon>
    </lineage>
</organism>
<comment type="caution">
    <text evidence="1">The sequence shown here is derived from an EMBL/GenBank/DDBJ whole genome shotgun (WGS) entry which is preliminary data.</text>
</comment>
<dbReference type="EMBL" id="JAPMOU010000028">
    <property type="protein sequence ID" value="MDE1464084.1"/>
    <property type="molecule type" value="Genomic_DNA"/>
</dbReference>
<evidence type="ECO:0000313" key="2">
    <source>
        <dbReference type="Proteomes" id="UP001528823"/>
    </source>
</evidence>
<sequence length="138" mass="15961">MNYIFEDLTADDCLMIQQTIVDYLNETEEKNLTADGVNPRITYQYKTPFGEINKGNYWMVDRTNNSWFVQVNSGMLEITTFILFFNGVIYPIRSLYLDAGTLESLSYIKDPVEREVVEEIVIDCVSELGYTMDFNGDC</sequence>
<gene>
    <name evidence="1" type="ORF">ORQ98_19185</name>
</gene>
<protein>
    <submittedName>
        <fullName evidence="1">Uncharacterized protein</fullName>
    </submittedName>
</protein>
<reference evidence="1 2" key="1">
    <citation type="submission" date="2022-11" db="EMBL/GenBank/DDBJ databases">
        <title>Spartinivicinus poritis sp. nov., isolated from scleractinian coral Porites lutea.</title>
        <authorList>
            <person name="Zhang G."/>
            <person name="Cai L."/>
            <person name="Wei Q."/>
        </authorList>
    </citation>
    <scope>NUCLEOTIDE SEQUENCE [LARGE SCALE GENOMIC DNA]</scope>
    <source>
        <strain evidence="1 2">A2-2</strain>
    </source>
</reference>
<evidence type="ECO:0000313" key="1">
    <source>
        <dbReference type="EMBL" id="MDE1464084.1"/>
    </source>
</evidence>
<dbReference type="Proteomes" id="UP001528823">
    <property type="component" value="Unassembled WGS sequence"/>
</dbReference>
<accession>A0ABT5UG83</accession>
<proteinExistence type="predicted"/>
<dbReference type="RefSeq" id="WP_274690415.1">
    <property type="nucleotide sequence ID" value="NZ_JAPMOU010000028.1"/>
</dbReference>